<dbReference type="AlphaFoldDB" id="A0A067RBV1"/>
<dbReference type="OMA" id="HIVAGMY"/>
<dbReference type="GO" id="GO:0005634">
    <property type="term" value="C:nucleus"/>
    <property type="evidence" value="ECO:0007669"/>
    <property type="project" value="TreeGrafter"/>
</dbReference>
<reference evidence="4 5" key="1">
    <citation type="journal article" date="2014" name="Nat. Commun.">
        <title>Molecular traces of alternative social organization in a termite genome.</title>
        <authorList>
            <person name="Terrapon N."/>
            <person name="Li C."/>
            <person name="Robertson H.M."/>
            <person name="Ji L."/>
            <person name="Meng X."/>
            <person name="Booth W."/>
            <person name="Chen Z."/>
            <person name="Childers C.P."/>
            <person name="Glastad K.M."/>
            <person name="Gokhale K."/>
            <person name="Gowin J."/>
            <person name="Gronenberg W."/>
            <person name="Hermansen R.A."/>
            <person name="Hu H."/>
            <person name="Hunt B.G."/>
            <person name="Huylmans A.K."/>
            <person name="Khalil S.M."/>
            <person name="Mitchell R.D."/>
            <person name="Munoz-Torres M.C."/>
            <person name="Mustard J.A."/>
            <person name="Pan H."/>
            <person name="Reese J.T."/>
            <person name="Scharf M.E."/>
            <person name="Sun F."/>
            <person name="Vogel H."/>
            <person name="Xiao J."/>
            <person name="Yang W."/>
            <person name="Yang Z."/>
            <person name="Yang Z."/>
            <person name="Zhou J."/>
            <person name="Zhu J."/>
            <person name="Brent C.S."/>
            <person name="Elsik C.G."/>
            <person name="Goodisman M.A."/>
            <person name="Liberles D.A."/>
            <person name="Roe R.M."/>
            <person name="Vargo E.L."/>
            <person name="Vilcinskas A."/>
            <person name="Wang J."/>
            <person name="Bornberg-Bauer E."/>
            <person name="Korb J."/>
            <person name="Zhang G."/>
            <person name="Liebig J."/>
        </authorList>
    </citation>
    <scope>NUCLEOTIDE SEQUENCE [LARGE SCALE GENOMIC DNA]</scope>
    <source>
        <tissue evidence="4">Whole organism</tissue>
    </source>
</reference>
<dbReference type="OrthoDB" id="203754at2759"/>
<protein>
    <recommendedName>
        <fullName evidence="1">COMM domain-containing protein 5</fullName>
    </recommendedName>
</protein>
<dbReference type="Pfam" id="PF07258">
    <property type="entry name" value="COMM_domain"/>
    <property type="match status" value="1"/>
</dbReference>
<dbReference type="PANTHER" id="PTHR15666:SF1">
    <property type="entry name" value="COMM DOMAIN-CONTAINING PROTEIN 5"/>
    <property type="match status" value="1"/>
</dbReference>
<proteinExistence type="inferred from homology"/>
<evidence type="ECO:0000313" key="5">
    <source>
        <dbReference type="Proteomes" id="UP000027135"/>
    </source>
</evidence>
<evidence type="ECO:0000256" key="2">
    <source>
        <dbReference type="ARBA" id="ARBA00093452"/>
    </source>
</evidence>
<keyword evidence="5" id="KW-1185">Reference proteome</keyword>
<dbReference type="PROSITE" id="PS51269">
    <property type="entry name" value="COMM"/>
    <property type="match status" value="1"/>
</dbReference>
<dbReference type="eggNOG" id="ENOG502RCJ6">
    <property type="taxonomic scope" value="Eukaryota"/>
</dbReference>
<dbReference type="FunCoup" id="A0A067RBV1">
    <property type="interactions" value="322"/>
</dbReference>
<dbReference type="InParanoid" id="A0A067RBV1"/>
<name>A0A067RBV1_ZOONE</name>
<sequence>MYEKKSILLGPYIPVAANFLSKMTPDIRKNVFRCMLQLAVSSLEGKDIPEGALDSIQGQGISLSQLYESYAGILTLIQSFLRLPQGSVNSDHLKEDLKELKFPEECQTDLVSVLYGPKRLALDEGICQDSFYLKLEKLRWRVDITISSSVLSRVLEPSILFDMTLSNGEKKTFEMSISKFHQVRYSVASVLKEMGLMEKKKLFKTNV</sequence>
<evidence type="ECO:0000313" key="4">
    <source>
        <dbReference type="EMBL" id="KDR17277.1"/>
    </source>
</evidence>
<dbReference type="InterPro" id="IPR037357">
    <property type="entry name" value="COMMD5"/>
</dbReference>
<accession>A0A067RBV1</accession>
<dbReference type="Pfam" id="PF21672">
    <property type="entry name" value="COMM_HN"/>
    <property type="match status" value="1"/>
</dbReference>
<evidence type="ECO:0000259" key="3">
    <source>
        <dbReference type="PROSITE" id="PS51269"/>
    </source>
</evidence>
<evidence type="ECO:0000256" key="1">
    <source>
        <dbReference type="ARBA" id="ARBA00016556"/>
    </source>
</evidence>
<dbReference type="InterPro" id="IPR017920">
    <property type="entry name" value="COMM"/>
</dbReference>
<feature type="domain" description="COMM" evidence="3">
    <location>
        <begin position="134"/>
        <end position="198"/>
    </location>
</feature>
<dbReference type="PANTHER" id="PTHR15666">
    <property type="entry name" value="COMM DOMAIN CONTAINING PROTEIN 5"/>
    <property type="match status" value="1"/>
</dbReference>
<gene>
    <name evidence="4" type="ORF">L798_08843</name>
</gene>
<comment type="similarity">
    <text evidence="2">Belongs to the COMM domain-containing protein 5 family.</text>
</comment>
<dbReference type="Proteomes" id="UP000027135">
    <property type="component" value="Unassembled WGS sequence"/>
</dbReference>
<dbReference type="STRING" id="136037.A0A067RBV1"/>
<dbReference type="EMBL" id="KK852747">
    <property type="protein sequence ID" value="KDR17277.1"/>
    <property type="molecule type" value="Genomic_DNA"/>
</dbReference>
<organism evidence="4 5">
    <name type="scientific">Zootermopsis nevadensis</name>
    <name type="common">Dampwood termite</name>
    <dbReference type="NCBI Taxonomy" id="136037"/>
    <lineage>
        <taxon>Eukaryota</taxon>
        <taxon>Metazoa</taxon>
        <taxon>Ecdysozoa</taxon>
        <taxon>Arthropoda</taxon>
        <taxon>Hexapoda</taxon>
        <taxon>Insecta</taxon>
        <taxon>Pterygota</taxon>
        <taxon>Neoptera</taxon>
        <taxon>Polyneoptera</taxon>
        <taxon>Dictyoptera</taxon>
        <taxon>Blattodea</taxon>
        <taxon>Blattoidea</taxon>
        <taxon>Termitoidae</taxon>
        <taxon>Termopsidae</taxon>
        <taxon>Zootermopsis</taxon>
    </lineage>
</organism>